<proteinExistence type="predicted"/>
<dbReference type="Proteomes" id="UP000230859">
    <property type="component" value="Unassembled WGS sequence"/>
</dbReference>
<organism evidence="1 2">
    <name type="scientific">Candidatus Abzuiibacterium crystallinum</name>
    <dbReference type="NCBI Taxonomy" id="1974748"/>
    <lineage>
        <taxon>Bacteria</taxon>
        <taxon>Pseudomonadati</taxon>
        <taxon>Candidatus Omnitrophota</taxon>
        <taxon>Candidatus Abzuiibacterium</taxon>
    </lineage>
</organism>
<gene>
    <name evidence="1" type="ORF">COV74_03200</name>
</gene>
<protein>
    <submittedName>
        <fullName evidence="1">Uncharacterized protein</fullName>
    </submittedName>
</protein>
<evidence type="ECO:0000313" key="2">
    <source>
        <dbReference type="Proteomes" id="UP000230859"/>
    </source>
</evidence>
<sequence>MQKTVLITTTIRVPTFLEAICRNSIRYGHEDIAFLIIGDLKTPAAAGPFCEKLSKQYKRDVRYLNIEQQNKALADYPRLKELMPVNHAARKMIGNFLAYLGGCERVVMIDDDNFITEEDFIGAYEMVGRQIEMDVIQTETGWFNVYEAVQEANGIPFYPRGFPWSKRLYQKEVFSRQKNKVTVAAKQGIVLEDTDVDAVTRLFWPLRVVGMKKDFEPQFALDPTTWSSFNNQNTALSRAAIPVYFTPPTTGRNADIWTAFILCRLTEQMREVIAYGHPLVRQVRNPHNLWKDLEDEWKNNRATDPFVDLLRSVDLKEATYLGALEELLKKSLEKLPTVKNMADQDRQLIHDFLTEYQIWQSLFSEIPTV</sequence>
<comment type="caution">
    <text evidence="1">The sequence shown here is derived from an EMBL/GenBank/DDBJ whole genome shotgun (WGS) entry which is preliminary data.</text>
</comment>
<dbReference type="EMBL" id="PCVY01000028">
    <property type="protein sequence ID" value="PIQ86852.1"/>
    <property type="molecule type" value="Genomic_DNA"/>
</dbReference>
<name>A0A2H0LR12_9BACT</name>
<dbReference type="InterPro" id="IPR005049">
    <property type="entry name" value="STL-like"/>
</dbReference>
<dbReference type="AlphaFoldDB" id="A0A2H0LR12"/>
<reference evidence="1 2" key="1">
    <citation type="submission" date="2017-09" db="EMBL/GenBank/DDBJ databases">
        <title>Depth-based differentiation of microbial function through sediment-hosted aquifers and enrichment of novel symbionts in the deep terrestrial subsurface.</title>
        <authorList>
            <person name="Probst A.J."/>
            <person name="Ladd B."/>
            <person name="Jarett J.K."/>
            <person name="Geller-Mcgrath D.E."/>
            <person name="Sieber C.M."/>
            <person name="Emerson J.B."/>
            <person name="Anantharaman K."/>
            <person name="Thomas B.C."/>
            <person name="Malmstrom R."/>
            <person name="Stieglmeier M."/>
            <person name="Klingl A."/>
            <person name="Woyke T."/>
            <person name="Ryan C.M."/>
            <person name="Banfield J.F."/>
        </authorList>
    </citation>
    <scope>NUCLEOTIDE SEQUENCE [LARGE SCALE GENOMIC DNA]</scope>
    <source>
        <strain evidence="1">CG11_big_fil_rev_8_21_14_0_20_45_26</strain>
    </source>
</reference>
<accession>A0A2H0LR12</accession>
<evidence type="ECO:0000313" key="1">
    <source>
        <dbReference type="EMBL" id="PIQ86852.1"/>
    </source>
</evidence>
<dbReference type="PANTHER" id="PTHR31362:SF0">
    <property type="entry name" value="EXOSTOSIN DOMAIN-CONTAINING PROTEIN-RELATED"/>
    <property type="match status" value="1"/>
</dbReference>
<dbReference type="PANTHER" id="PTHR31362">
    <property type="entry name" value="GLYCOSYLTRANSFERASE STELLO1-RELATED"/>
    <property type="match status" value="1"/>
</dbReference>